<proteinExistence type="inferred from homology"/>
<dbReference type="Proteomes" id="UP001153709">
    <property type="component" value="Chromosome 6"/>
</dbReference>
<evidence type="ECO:0000256" key="1">
    <source>
        <dbReference type="ARBA" id="ARBA00004613"/>
    </source>
</evidence>
<evidence type="ECO:0000256" key="2">
    <source>
        <dbReference type="ARBA" id="ARBA00005679"/>
    </source>
</evidence>
<evidence type="ECO:0000313" key="6">
    <source>
        <dbReference type="EMBL" id="CAG9835890.1"/>
    </source>
</evidence>
<dbReference type="GO" id="GO:0016671">
    <property type="term" value="F:oxidoreductase activity, acting on a sulfur group of donors, disulfide as acceptor"/>
    <property type="evidence" value="ECO:0007669"/>
    <property type="project" value="InterPro"/>
</dbReference>
<dbReference type="Pfam" id="PF03227">
    <property type="entry name" value="GILT"/>
    <property type="match status" value="2"/>
</dbReference>
<evidence type="ECO:0000256" key="3">
    <source>
        <dbReference type="ARBA" id="ARBA00022525"/>
    </source>
</evidence>
<dbReference type="PANTHER" id="PTHR13234">
    <property type="entry name" value="GAMMA-INTERFERON INDUCIBLE LYSOSOMAL THIOL REDUCTASE GILT"/>
    <property type="match status" value="1"/>
</dbReference>
<reference evidence="6" key="1">
    <citation type="submission" date="2022-01" db="EMBL/GenBank/DDBJ databases">
        <authorList>
            <person name="King R."/>
        </authorList>
    </citation>
    <scope>NUCLEOTIDE SEQUENCE</scope>
</reference>
<evidence type="ECO:0000313" key="7">
    <source>
        <dbReference type="Proteomes" id="UP001153709"/>
    </source>
</evidence>
<evidence type="ECO:0000256" key="4">
    <source>
        <dbReference type="ARBA" id="ARBA00022729"/>
    </source>
</evidence>
<dbReference type="GO" id="GO:0005576">
    <property type="term" value="C:extracellular region"/>
    <property type="evidence" value="ECO:0007669"/>
    <property type="project" value="UniProtKB-SubCell"/>
</dbReference>
<comment type="similarity">
    <text evidence="2">Belongs to the GILT family.</text>
</comment>
<keyword evidence="3" id="KW-0964">Secreted</keyword>
<dbReference type="InterPro" id="IPR004911">
    <property type="entry name" value="Interferon-induced_GILT"/>
</dbReference>
<protein>
    <submittedName>
        <fullName evidence="6">Uncharacterized protein</fullName>
    </submittedName>
</protein>
<dbReference type="EMBL" id="OU898281">
    <property type="protein sequence ID" value="CAG9835890.1"/>
    <property type="molecule type" value="Genomic_DNA"/>
</dbReference>
<dbReference type="OrthoDB" id="958254at2759"/>
<dbReference type="PANTHER" id="PTHR13234:SF8">
    <property type="entry name" value="GAMMA-INTERFERON-INDUCIBLE LYSOSOMAL THIOL REDUCTASE"/>
    <property type="match status" value="1"/>
</dbReference>
<name>A0A9N9T5I6_DIABA</name>
<keyword evidence="5" id="KW-0325">Glycoprotein</keyword>
<comment type="subcellular location">
    <subcellularLocation>
        <location evidence="1">Secreted</location>
    </subcellularLocation>
</comment>
<dbReference type="AlphaFoldDB" id="A0A9N9T5I6"/>
<keyword evidence="7" id="KW-1185">Reference proteome</keyword>
<gene>
    <name evidence="6" type="ORF">DIABBA_LOCUS9043</name>
</gene>
<accession>A0A9N9T5I6</accession>
<sequence length="307" mass="34936">MVDKYCSKRPFGCTIGDRKEIENQIAELLKKNLIKESYSPFAAPDADLTLTLFYEGLCPGCHQFIINQLYPSYEKLAGSLKLDLVPFGWSLLPSSVSWDKVNDCYHGERGTELLLSYEDRQAKLNPELPWVPNVRFNGVYDADIEEQAVMDLTSTVCNLLKDNKPDEADLTLTLFYEGLCPGCHEFILTQLYPSYEKLADSVKLDLIPFGWSLLPSSISWDNVSDCYHGDRGTELLLSYEDRQSKLNPELPWVPNVRFNGVYDADIEDQAMTDLTSTVCKLLKDNKPDVCKDHVTKTHPKMIKRNKC</sequence>
<keyword evidence="4" id="KW-0732">Signal</keyword>
<organism evidence="6 7">
    <name type="scientific">Diabrotica balteata</name>
    <name type="common">Banded cucumber beetle</name>
    <dbReference type="NCBI Taxonomy" id="107213"/>
    <lineage>
        <taxon>Eukaryota</taxon>
        <taxon>Metazoa</taxon>
        <taxon>Ecdysozoa</taxon>
        <taxon>Arthropoda</taxon>
        <taxon>Hexapoda</taxon>
        <taxon>Insecta</taxon>
        <taxon>Pterygota</taxon>
        <taxon>Neoptera</taxon>
        <taxon>Endopterygota</taxon>
        <taxon>Coleoptera</taxon>
        <taxon>Polyphaga</taxon>
        <taxon>Cucujiformia</taxon>
        <taxon>Chrysomeloidea</taxon>
        <taxon>Chrysomelidae</taxon>
        <taxon>Galerucinae</taxon>
        <taxon>Diabroticina</taxon>
        <taxon>Diabroticites</taxon>
        <taxon>Diabrotica</taxon>
    </lineage>
</organism>
<evidence type="ECO:0000256" key="5">
    <source>
        <dbReference type="ARBA" id="ARBA00023180"/>
    </source>
</evidence>